<reference evidence="14" key="2">
    <citation type="submission" date="2020-04" db="EMBL/GenBank/DDBJ databases">
        <authorList>
            <consortium name="NCBI Genome Project"/>
        </authorList>
    </citation>
    <scope>NUCLEOTIDE SEQUENCE</scope>
    <source>
        <strain evidence="14">CBS 781.70</strain>
    </source>
</reference>
<comment type="subcellular location">
    <subcellularLocation>
        <location evidence="1">Membrane</location>
    </subcellularLocation>
    <subcellularLocation>
        <location evidence="9">Mitochondrion outer membrane</location>
        <topology evidence="9">Peripheral membrane protein</topology>
        <orientation evidence="9">Cytoplasmic side</orientation>
    </subcellularLocation>
    <subcellularLocation>
        <location evidence="9">Endoplasmic reticulum membrane</location>
        <topology evidence="9">Peripheral membrane protein</topology>
        <orientation evidence="9">Cytoplasmic side</orientation>
    </subcellularLocation>
    <text evidence="9">The ERMES/MDM complex localizes to a few discrete foci (around 10 per single cell), that represent mitochondria-endoplasmic reticulum junctions. These foci are often found next to mtDNA nucleoids.</text>
</comment>
<keyword evidence="4 9" id="KW-0256">Endoplasmic reticulum</keyword>
<feature type="region of interest" description="Disordered" evidence="10">
    <location>
        <begin position="186"/>
        <end position="264"/>
    </location>
</feature>
<dbReference type="GO" id="GO:0032865">
    <property type="term" value="C:ERMES complex"/>
    <property type="evidence" value="ECO:0007669"/>
    <property type="project" value="UniProtKB-UniRule"/>
</dbReference>
<evidence type="ECO:0000256" key="5">
    <source>
        <dbReference type="ARBA" id="ARBA00023055"/>
    </source>
</evidence>
<keyword evidence="2" id="KW-0813">Transport</keyword>
<dbReference type="PROSITE" id="PS51847">
    <property type="entry name" value="SMP"/>
    <property type="match status" value="1"/>
</dbReference>
<feature type="compositionally biased region" description="Basic and acidic residues" evidence="10">
    <location>
        <begin position="98"/>
        <end position="108"/>
    </location>
</feature>
<proteinExistence type="inferred from homology"/>
<keyword evidence="3 9" id="KW-1000">Mitochondrion outer membrane</keyword>
<comment type="similarity">
    <text evidence="9">Belongs to the MDM12 family.</text>
</comment>
<comment type="function">
    <text evidence="9">Component of the ERMES/MDM complex, which serves as a molecular tether to connect the endoplasmic reticulum (ER) and mitochondria. Components of this complex are involved in the control of mitochondrial shape and protein biogenesis, and function in nonvesicular lipid trafficking between the ER and mitochondria. MDM12 is required for the interaction of the ER-resident membrane protein MMM1 and the outer mitochondrial membrane-resident beta-barrel protein MDM10. The MDM12-MMM1 subcomplex functions in the major beta-barrel assembly pathway that is responsible for biogenesis of all mitochondrial outer membrane beta-barrel proteins, and acts in a late step after the SAM complex. The MDM10-MDM12-MMM1 subcomplex further acts in the TOM40-specific pathway after the action of the MDM12-MMM1 complex. Essential for establishing and maintaining the structure of mitochondria and maintenance of mtDNA nucleoids.</text>
</comment>
<dbReference type="InterPro" id="IPR031468">
    <property type="entry name" value="SMP_LBD"/>
</dbReference>
<evidence type="ECO:0000259" key="11">
    <source>
        <dbReference type="PROSITE" id="PS51847"/>
    </source>
</evidence>
<keyword evidence="5" id="KW-0445">Lipid transport</keyword>
<reference evidence="14" key="3">
    <citation type="submission" date="2025-04" db="UniProtKB">
        <authorList>
            <consortium name="RefSeq"/>
        </authorList>
    </citation>
    <scope>IDENTIFICATION</scope>
    <source>
        <strain evidence="14">CBS 781.70</strain>
    </source>
</reference>
<keyword evidence="6" id="KW-0446">Lipid-binding</keyword>
<dbReference type="Proteomes" id="UP000504638">
    <property type="component" value="Unplaced"/>
</dbReference>
<evidence type="ECO:0000256" key="6">
    <source>
        <dbReference type="ARBA" id="ARBA00023121"/>
    </source>
</evidence>
<dbReference type="GO" id="GO:0005789">
    <property type="term" value="C:endoplasmic reticulum membrane"/>
    <property type="evidence" value="ECO:0007669"/>
    <property type="project" value="UniProtKB-SubCell"/>
</dbReference>
<dbReference type="InterPro" id="IPR027532">
    <property type="entry name" value="Mdm12"/>
</dbReference>
<dbReference type="PANTHER" id="PTHR28204">
    <property type="entry name" value="MITOCHONDRIAL DISTRIBUTION AND MORPHOLOGY PROTEIN 12"/>
    <property type="match status" value="1"/>
</dbReference>
<evidence type="ECO:0000256" key="2">
    <source>
        <dbReference type="ARBA" id="ARBA00022448"/>
    </source>
</evidence>
<dbReference type="EMBL" id="ML975190">
    <property type="protein sequence ID" value="KAF1808124.1"/>
    <property type="molecule type" value="Genomic_DNA"/>
</dbReference>
<feature type="compositionally biased region" description="Basic and acidic residues" evidence="10">
    <location>
        <begin position="251"/>
        <end position="264"/>
    </location>
</feature>
<feature type="compositionally biased region" description="Basic and acidic residues" evidence="10">
    <location>
        <begin position="186"/>
        <end position="199"/>
    </location>
</feature>
<evidence type="ECO:0000256" key="7">
    <source>
        <dbReference type="ARBA" id="ARBA00023128"/>
    </source>
</evidence>
<reference evidence="12 14" key="1">
    <citation type="submission" date="2020-01" db="EMBL/GenBank/DDBJ databases">
        <authorList>
            <consortium name="DOE Joint Genome Institute"/>
            <person name="Haridas S."/>
            <person name="Albert R."/>
            <person name="Binder M."/>
            <person name="Bloem J."/>
            <person name="Labutti K."/>
            <person name="Salamov A."/>
            <person name="Andreopoulos B."/>
            <person name="Baker S.E."/>
            <person name="Barry K."/>
            <person name="Bills G."/>
            <person name="Bluhm B.H."/>
            <person name="Cannon C."/>
            <person name="Castanera R."/>
            <person name="Culley D.E."/>
            <person name="Daum C."/>
            <person name="Ezra D."/>
            <person name="Gonzalez J.B."/>
            <person name="Henrissat B."/>
            <person name="Kuo A."/>
            <person name="Liang C."/>
            <person name="Lipzen A."/>
            <person name="Lutzoni F."/>
            <person name="Magnuson J."/>
            <person name="Mondo S."/>
            <person name="Nolan M."/>
            <person name="Ohm R."/>
            <person name="Pangilinan J."/>
            <person name="Park H.-J."/>
            <person name="Ramirez L."/>
            <person name="Alfaro M."/>
            <person name="Sun H."/>
            <person name="Tritt A."/>
            <person name="Yoshinaga Y."/>
            <person name="Zwiers L.-H."/>
            <person name="Turgeon B.G."/>
            <person name="Goodwin S.B."/>
            <person name="Spatafora J.W."/>
            <person name="Crous P.W."/>
            <person name="Grigoriev I.V."/>
        </authorList>
    </citation>
    <scope>NUCLEOTIDE SEQUENCE</scope>
    <source>
        <strain evidence="12 14">CBS 781.70</strain>
    </source>
</reference>
<dbReference type="HAMAP" id="MF_03104">
    <property type="entry name" value="Mdm12"/>
    <property type="match status" value="1"/>
</dbReference>
<dbReference type="GO" id="GO:0045040">
    <property type="term" value="P:protein insertion into mitochondrial outer membrane"/>
    <property type="evidence" value="ECO:0007669"/>
    <property type="project" value="UniProtKB-UniRule"/>
</dbReference>
<evidence type="ECO:0000256" key="4">
    <source>
        <dbReference type="ARBA" id="ARBA00022824"/>
    </source>
</evidence>
<evidence type="ECO:0000256" key="9">
    <source>
        <dbReference type="HAMAP-Rule" id="MF_03104"/>
    </source>
</evidence>
<dbReference type="RefSeq" id="XP_033529755.1">
    <property type="nucleotide sequence ID" value="XM_033676855.1"/>
</dbReference>
<comment type="subunit">
    <text evidence="9">Component of the ER-mitochondria encounter structure (ERMES) or MDM complex, composed of MMM1, MDM10, MDM12 and MDM34. A MMM1 homodimer associates with one molecule of MDM12 on each side in a pairwise head-to-tail manner, and the SMP-LTD domains of MMM1 and MDM12 generate a continuous hydrophobic tunnel for phospholipid trafficking.</text>
</comment>
<protein>
    <recommendedName>
        <fullName evidence="9">Mitochondrial distribution and morphology protein 12</fullName>
    </recommendedName>
    <alternativeName>
        <fullName evidence="9">Mitochondrial inheritance component MDM12</fullName>
    </alternativeName>
</protein>
<dbReference type="GO" id="GO:1990456">
    <property type="term" value="P:mitochondrion-endoplasmic reticulum membrane tethering"/>
    <property type="evidence" value="ECO:0007669"/>
    <property type="project" value="TreeGrafter"/>
</dbReference>
<keyword evidence="7 9" id="KW-0496">Mitochondrion</keyword>
<keyword evidence="8 9" id="KW-0472">Membrane</keyword>
<feature type="region of interest" description="Disordered" evidence="10">
    <location>
        <begin position="64"/>
        <end position="151"/>
    </location>
</feature>
<keyword evidence="13" id="KW-1185">Reference proteome</keyword>
<feature type="compositionally biased region" description="Low complexity" evidence="10">
    <location>
        <begin position="206"/>
        <end position="221"/>
    </location>
</feature>
<dbReference type="GO" id="GO:0008289">
    <property type="term" value="F:lipid binding"/>
    <property type="evidence" value="ECO:0007669"/>
    <property type="project" value="UniProtKB-KW"/>
</dbReference>
<organism evidence="12">
    <name type="scientific">Eremomyces bilateralis CBS 781.70</name>
    <dbReference type="NCBI Taxonomy" id="1392243"/>
    <lineage>
        <taxon>Eukaryota</taxon>
        <taxon>Fungi</taxon>
        <taxon>Dikarya</taxon>
        <taxon>Ascomycota</taxon>
        <taxon>Pezizomycotina</taxon>
        <taxon>Dothideomycetes</taxon>
        <taxon>Dothideomycetes incertae sedis</taxon>
        <taxon>Eremomycetales</taxon>
        <taxon>Eremomycetaceae</taxon>
        <taxon>Eremomyces</taxon>
    </lineage>
</organism>
<evidence type="ECO:0000256" key="10">
    <source>
        <dbReference type="SAM" id="MobiDB-lite"/>
    </source>
</evidence>
<dbReference type="CDD" id="cd21672">
    <property type="entry name" value="SMP_Mdm12"/>
    <property type="match status" value="1"/>
</dbReference>
<feature type="domain" description="SMP-LTD" evidence="11">
    <location>
        <begin position="1"/>
        <end position="417"/>
    </location>
</feature>
<dbReference type="GO" id="GO:0015914">
    <property type="term" value="P:phospholipid transport"/>
    <property type="evidence" value="ECO:0007669"/>
    <property type="project" value="TreeGrafter"/>
</dbReference>
<evidence type="ECO:0000256" key="3">
    <source>
        <dbReference type="ARBA" id="ARBA00022787"/>
    </source>
</evidence>
<sequence length="417" mass="45714">MSVELDWEALTSGPDGEALAAQIRDFIDDKFQNIPLPRFISSVRVHSFEFGRIAPEVEIKDICDPLPEFYDDDDNDYSDEEDSAESSHSAPPTQASPVERDIQLDARQNRSSQSQPPPGEDLSSSTATLRPSAHQIHHGHPRQFPPPPISGGTANFSYFHMGAGLSGSTTPLAAVAGAKFPSHWHESLPLRRDSPDARRPSHKHSVSTSSITPPSSPGLSTRPTSKQRTSDSGSSVGDDGELNFQDSASAGERDAASNAQRERNPTDMQVICHVKYLGDVRLALTADLLLDYPMPSFVGIPLKLNITGVSFDGVAILAYIRRRAHFCFLGPEDAELMLGESRVGESNTAEGNMAQEDGTRGRHGLLEEIKVESEIGQKENGKPVLKNVGKVEQFVLQQVRRIFEEELVFPSYWTFLV</sequence>
<evidence type="ECO:0000313" key="14">
    <source>
        <dbReference type="RefSeq" id="XP_033529755.1"/>
    </source>
</evidence>
<dbReference type="AlphaFoldDB" id="A0A6G1FQQ8"/>
<dbReference type="Pfam" id="PF26544">
    <property type="entry name" value="Mdm12"/>
    <property type="match status" value="2"/>
</dbReference>
<evidence type="ECO:0000313" key="12">
    <source>
        <dbReference type="EMBL" id="KAF1808124.1"/>
    </source>
</evidence>
<evidence type="ECO:0000256" key="1">
    <source>
        <dbReference type="ARBA" id="ARBA00004370"/>
    </source>
</evidence>
<gene>
    <name evidence="9" type="primary">MDM12</name>
    <name evidence="12 14" type="ORF">P152DRAFT_406114</name>
</gene>
<evidence type="ECO:0000313" key="13">
    <source>
        <dbReference type="Proteomes" id="UP000504638"/>
    </source>
</evidence>
<dbReference type="PANTHER" id="PTHR28204:SF1">
    <property type="entry name" value="MITOCHONDRIAL DISTRIBUTION AND MORPHOLOGY PROTEIN 12"/>
    <property type="match status" value="1"/>
</dbReference>
<dbReference type="OrthoDB" id="3356905at2759"/>
<name>A0A6G1FQQ8_9PEZI</name>
<evidence type="ECO:0000256" key="8">
    <source>
        <dbReference type="ARBA" id="ARBA00023136"/>
    </source>
</evidence>
<feature type="compositionally biased region" description="Acidic residues" evidence="10">
    <location>
        <begin position="69"/>
        <end position="84"/>
    </location>
</feature>
<accession>A0A6G1FQQ8</accession>